<dbReference type="PROSITE" id="PS50977">
    <property type="entry name" value="HTH_TETR_2"/>
    <property type="match status" value="1"/>
</dbReference>
<dbReference type="SUPFAM" id="SSF46689">
    <property type="entry name" value="Homeodomain-like"/>
    <property type="match status" value="1"/>
</dbReference>
<dbReference type="InterPro" id="IPR009057">
    <property type="entry name" value="Homeodomain-like_sf"/>
</dbReference>
<protein>
    <submittedName>
        <fullName evidence="6">TetR/AcrR family transcriptional regulator</fullName>
    </submittedName>
</protein>
<dbReference type="GO" id="GO:0000976">
    <property type="term" value="F:transcription cis-regulatory region binding"/>
    <property type="evidence" value="ECO:0007669"/>
    <property type="project" value="TreeGrafter"/>
</dbReference>
<feature type="domain" description="HTH tetR-type" evidence="5">
    <location>
        <begin position="4"/>
        <end position="64"/>
    </location>
</feature>
<evidence type="ECO:0000256" key="3">
    <source>
        <dbReference type="ARBA" id="ARBA00023163"/>
    </source>
</evidence>
<evidence type="ECO:0000313" key="7">
    <source>
        <dbReference type="Proteomes" id="UP000543556"/>
    </source>
</evidence>
<dbReference type="RefSeq" id="WP_176634081.1">
    <property type="nucleotide sequence ID" value="NZ_JAAMFM010000005.1"/>
</dbReference>
<comment type="caution">
    <text evidence="6">The sequence shown here is derived from an EMBL/GenBank/DDBJ whole genome shotgun (WGS) entry which is preliminary data.</text>
</comment>
<dbReference type="SUPFAM" id="SSF48498">
    <property type="entry name" value="Tetracyclin repressor-like, C-terminal domain"/>
    <property type="match status" value="1"/>
</dbReference>
<dbReference type="AlphaFoldDB" id="A0A7Y7IF64"/>
<evidence type="ECO:0000259" key="5">
    <source>
        <dbReference type="PROSITE" id="PS50977"/>
    </source>
</evidence>
<dbReference type="Proteomes" id="UP000543556">
    <property type="component" value="Unassembled WGS sequence"/>
</dbReference>
<evidence type="ECO:0000256" key="1">
    <source>
        <dbReference type="ARBA" id="ARBA00023015"/>
    </source>
</evidence>
<evidence type="ECO:0000313" key="6">
    <source>
        <dbReference type="EMBL" id="NVM94349.1"/>
    </source>
</evidence>
<dbReference type="InterPro" id="IPR001647">
    <property type="entry name" value="HTH_TetR"/>
</dbReference>
<gene>
    <name evidence="6" type="ORF">G6034_05395</name>
</gene>
<dbReference type="Gene3D" id="1.10.357.10">
    <property type="entry name" value="Tetracycline Repressor, domain 2"/>
    <property type="match status" value="1"/>
</dbReference>
<keyword evidence="1" id="KW-0805">Transcription regulation</keyword>
<keyword evidence="7" id="KW-1185">Reference proteome</keyword>
<dbReference type="InterPro" id="IPR050109">
    <property type="entry name" value="HTH-type_TetR-like_transc_reg"/>
</dbReference>
<proteinExistence type="predicted"/>
<dbReference type="PANTHER" id="PTHR30055">
    <property type="entry name" value="HTH-TYPE TRANSCRIPTIONAL REGULATOR RUTR"/>
    <property type="match status" value="1"/>
</dbReference>
<dbReference type="InterPro" id="IPR036271">
    <property type="entry name" value="Tet_transcr_reg_TetR-rel_C_sf"/>
</dbReference>
<feature type="DNA-binding region" description="H-T-H motif" evidence="4">
    <location>
        <begin position="27"/>
        <end position="46"/>
    </location>
</feature>
<accession>A0A7Y7IF64</accession>
<dbReference type="InterPro" id="IPR041678">
    <property type="entry name" value="TetR_C_16"/>
</dbReference>
<keyword evidence="2 4" id="KW-0238">DNA-binding</keyword>
<dbReference type="Pfam" id="PF00440">
    <property type="entry name" value="TetR_N"/>
    <property type="match status" value="1"/>
</dbReference>
<sequence>MGRPSTRDAVVEAARQLFGERGYTAVTVKDVASLAGFSPAMVMKVMGSKAKLYAAAAPDVPSSDLLLEKDEPLGFALVRRILRRRRHGEPEPWSMVPLLVQDAPDKDAARAELRERYISWMAGQIDDTSPGRQKSQLVVCVVMGLGAGVRVLGLLDHGEMADEALIQQYGAIVQGIIDEHAPDR</sequence>
<reference evidence="6 7" key="1">
    <citation type="submission" date="2020-02" db="EMBL/GenBank/DDBJ databases">
        <title>Genome sequence of strain AETb3-4.</title>
        <authorList>
            <person name="Gao J."/>
            <person name="Zhang X."/>
        </authorList>
    </citation>
    <scope>NUCLEOTIDE SEQUENCE [LARGE SCALE GENOMIC DNA]</scope>
    <source>
        <strain evidence="6 7">AETb3-4</strain>
    </source>
</reference>
<evidence type="ECO:0000256" key="4">
    <source>
        <dbReference type="PROSITE-ProRule" id="PRU00335"/>
    </source>
</evidence>
<evidence type="ECO:0000256" key="2">
    <source>
        <dbReference type="ARBA" id="ARBA00023125"/>
    </source>
</evidence>
<dbReference type="GO" id="GO:0003700">
    <property type="term" value="F:DNA-binding transcription factor activity"/>
    <property type="evidence" value="ECO:0007669"/>
    <property type="project" value="TreeGrafter"/>
</dbReference>
<keyword evidence="3" id="KW-0804">Transcription</keyword>
<organism evidence="6 7">
    <name type="scientific">Arthrobacter wenxiniae</name>
    <dbReference type="NCBI Taxonomy" id="2713570"/>
    <lineage>
        <taxon>Bacteria</taxon>
        <taxon>Bacillati</taxon>
        <taxon>Actinomycetota</taxon>
        <taxon>Actinomycetes</taxon>
        <taxon>Micrococcales</taxon>
        <taxon>Micrococcaceae</taxon>
        <taxon>Arthrobacter</taxon>
    </lineage>
</organism>
<dbReference type="EMBL" id="JAAMFM010000005">
    <property type="protein sequence ID" value="NVM94349.1"/>
    <property type="molecule type" value="Genomic_DNA"/>
</dbReference>
<dbReference type="PANTHER" id="PTHR30055:SF234">
    <property type="entry name" value="HTH-TYPE TRANSCRIPTIONAL REGULATOR BETI"/>
    <property type="match status" value="1"/>
</dbReference>
<dbReference type="Pfam" id="PF17920">
    <property type="entry name" value="TetR_C_16"/>
    <property type="match status" value="1"/>
</dbReference>
<name>A0A7Y7IF64_9MICC</name>